<dbReference type="InterPro" id="IPR011652">
    <property type="entry name" value="MORN_2"/>
</dbReference>
<evidence type="ECO:0000256" key="1">
    <source>
        <dbReference type="SAM" id="SignalP"/>
    </source>
</evidence>
<feature type="signal peptide" evidence="1">
    <location>
        <begin position="1"/>
        <end position="21"/>
    </location>
</feature>
<dbReference type="Proteomes" id="UP000823862">
    <property type="component" value="Unassembled WGS sequence"/>
</dbReference>
<gene>
    <name evidence="2" type="ORF">H9950_05590</name>
</gene>
<feature type="chain" id="PRO_5039194940" description="MORN repeat variant" evidence="1">
    <location>
        <begin position="22"/>
        <end position="284"/>
    </location>
</feature>
<evidence type="ECO:0000313" key="2">
    <source>
        <dbReference type="EMBL" id="HJA85652.1"/>
    </source>
</evidence>
<dbReference type="Gene3D" id="2.20.110.10">
    <property type="entry name" value="Histone H3 K4-specific methyltransferase SET7/9 N-terminal domain"/>
    <property type="match status" value="1"/>
</dbReference>
<reference evidence="2" key="1">
    <citation type="journal article" date="2021" name="PeerJ">
        <title>Extensive microbial diversity within the chicken gut microbiome revealed by metagenomics and culture.</title>
        <authorList>
            <person name="Gilroy R."/>
            <person name="Ravi A."/>
            <person name="Getino M."/>
            <person name="Pursley I."/>
            <person name="Horton D.L."/>
            <person name="Alikhan N.F."/>
            <person name="Baker D."/>
            <person name="Gharbi K."/>
            <person name="Hall N."/>
            <person name="Watson M."/>
            <person name="Adriaenssens E.M."/>
            <person name="Foster-Nyarko E."/>
            <person name="Jarju S."/>
            <person name="Secka A."/>
            <person name="Antonio M."/>
            <person name="Oren A."/>
            <person name="Chaudhuri R.R."/>
            <person name="La Ragione R."/>
            <person name="Hildebrand F."/>
            <person name="Pallen M.J."/>
        </authorList>
    </citation>
    <scope>NUCLEOTIDE SEQUENCE</scope>
    <source>
        <strain evidence="2">ChiHjej12B11-9795</strain>
    </source>
</reference>
<dbReference type="EMBL" id="DWZI01000033">
    <property type="protein sequence ID" value="HJA85652.1"/>
    <property type="molecule type" value="Genomic_DNA"/>
</dbReference>
<dbReference type="Pfam" id="PF07661">
    <property type="entry name" value="MORN_2"/>
    <property type="match status" value="2"/>
</dbReference>
<sequence length="284" mass="32399">MKQILLSLLVLVLMTGSTVQAQQDTVYLDINANVVDDKASATEYAIIHKRGKKQFEICFYTLDGKLTRSCEYSQFKRKASQRTLNGITRYKFQQSEQDSLMVHYTRNRRNGEVIFYYPSGTVMARGQYKDDMLDGPLTQYYENGAVKRKETYKKDVSQGGFYLSTDSTSLDFIPFYQKVAFKAGEEALMKIINQNIILTNELLNSLMENGKEQVSADICLRINELGETKSLTIRRTDSPLFSDECFRQVLTALQGKVFTPCLIDGRPVESLLCIKDVKCVLISR</sequence>
<dbReference type="AlphaFoldDB" id="A0A9D2KUR2"/>
<evidence type="ECO:0008006" key="4">
    <source>
        <dbReference type="Google" id="ProtNLM"/>
    </source>
</evidence>
<proteinExistence type="predicted"/>
<accession>A0A9D2KUR2</accession>
<protein>
    <recommendedName>
        <fullName evidence="4">MORN repeat variant</fullName>
    </recommendedName>
</protein>
<organism evidence="2 3">
    <name type="scientific">Candidatus Bacteroides avicola</name>
    <dbReference type="NCBI Taxonomy" id="2838468"/>
    <lineage>
        <taxon>Bacteria</taxon>
        <taxon>Pseudomonadati</taxon>
        <taxon>Bacteroidota</taxon>
        <taxon>Bacteroidia</taxon>
        <taxon>Bacteroidales</taxon>
        <taxon>Bacteroidaceae</taxon>
        <taxon>Bacteroides</taxon>
    </lineage>
</organism>
<comment type="caution">
    <text evidence="2">The sequence shown here is derived from an EMBL/GenBank/DDBJ whole genome shotgun (WGS) entry which is preliminary data.</text>
</comment>
<name>A0A9D2KUR2_9BACE</name>
<evidence type="ECO:0000313" key="3">
    <source>
        <dbReference type="Proteomes" id="UP000823862"/>
    </source>
</evidence>
<dbReference type="SUPFAM" id="SSF82185">
    <property type="entry name" value="Histone H3 K4-specific methyltransferase SET7/9 N-terminal domain"/>
    <property type="match status" value="1"/>
</dbReference>
<keyword evidence="1" id="KW-0732">Signal</keyword>
<reference evidence="2" key="2">
    <citation type="submission" date="2021-04" db="EMBL/GenBank/DDBJ databases">
        <authorList>
            <person name="Gilroy R."/>
        </authorList>
    </citation>
    <scope>NUCLEOTIDE SEQUENCE</scope>
    <source>
        <strain evidence="2">ChiHjej12B11-9795</strain>
    </source>
</reference>